<keyword evidence="3" id="KW-1185">Reference proteome</keyword>
<accession>A0A517LV78</accession>
<dbReference type="Proteomes" id="UP000319557">
    <property type="component" value="Chromosome"/>
</dbReference>
<proteinExistence type="inferred from homology"/>
<dbReference type="EMBL" id="CP036261">
    <property type="protein sequence ID" value="QDS86527.1"/>
    <property type="molecule type" value="Genomic_DNA"/>
</dbReference>
<organism evidence="2 3">
    <name type="scientific">Rosistilla ulvae</name>
    <dbReference type="NCBI Taxonomy" id="1930277"/>
    <lineage>
        <taxon>Bacteria</taxon>
        <taxon>Pseudomonadati</taxon>
        <taxon>Planctomycetota</taxon>
        <taxon>Planctomycetia</taxon>
        <taxon>Pirellulales</taxon>
        <taxon>Pirellulaceae</taxon>
        <taxon>Rosistilla</taxon>
    </lineage>
</organism>
<protein>
    <recommendedName>
        <fullName evidence="4">Prevent-host-death family protein</fullName>
    </recommendedName>
</protein>
<dbReference type="RefSeq" id="WP_145342319.1">
    <property type="nucleotide sequence ID" value="NZ_CP036261.1"/>
</dbReference>
<reference evidence="2 3" key="1">
    <citation type="submission" date="2019-02" db="EMBL/GenBank/DDBJ databases">
        <title>Deep-cultivation of Planctomycetes and their phenomic and genomic characterization uncovers novel biology.</title>
        <authorList>
            <person name="Wiegand S."/>
            <person name="Jogler M."/>
            <person name="Boedeker C."/>
            <person name="Pinto D."/>
            <person name="Vollmers J."/>
            <person name="Rivas-Marin E."/>
            <person name="Kohn T."/>
            <person name="Peeters S.H."/>
            <person name="Heuer A."/>
            <person name="Rast P."/>
            <person name="Oberbeckmann S."/>
            <person name="Bunk B."/>
            <person name="Jeske O."/>
            <person name="Meyerdierks A."/>
            <person name="Storesund J.E."/>
            <person name="Kallscheuer N."/>
            <person name="Luecker S."/>
            <person name="Lage O.M."/>
            <person name="Pohl T."/>
            <person name="Merkel B.J."/>
            <person name="Hornburger P."/>
            <person name="Mueller R.-W."/>
            <person name="Bruemmer F."/>
            <person name="Labrenz M."/>
            <person name="Spormann A.M."/>
            <person name="Op den Camp H."/>
            <person name="Overmann J."/>
            <person name="Amann R."/>
            <person name="Jetten M.S.M."/>
            <person name="Mascher T."/>
            <person name="Medema M.H."/>
            <person name="Devos D.P."/>
            <person name="Kaster A.-K."/>
            <person name="Ovreas L."/>
            <person name="Rohde M."/>
            <person name="Galperin M.Y."/>
            <person name="Jogler C."/>
        </authorList>
    </citation>
    <scope>NUCLEOTIDE SEQUENCE [LARGE SCALE GENOMIC DNA]</scope>
    <source>
        <strain evidence="2 3">EC9</strain>
    </source>
</reference>
<dbReference type="KEGG" id="ruv:EC9_06910"/>
<dbReference type="AlphaFoldDB" id="A0A517LV78"/>
<name>A0A517LV78_9BACT</name>
<dbReference type="OrthoDB" id="289995at2"/>
<evidence type="ECO:0000256" key="1">
    <source>
        <dbReference type="ARBA" id="ARBA00009981"/>
    </source>
</evidence>
<evidence type="ECO:0000313" key="2">
    <source>
        <dbReference type="EMBL" id="QDS86527.1"/>
    </source>
</evidence>
<evidence type="ECO:0008006" key="4">
    <source>
        <dbReference type="Google" id="ProtNLM"/>
    </source>
</evidence>
<dbReference type="InterPro" id="IPR036165">
    <property type="entry name" value="YefM-like_sf"/>
</dbReference>
<comment type="similarity">
    <text evidence="1">Belongs to the phD/YefM antitoxin family.</text>
</comment>
<gene>
    <name evidence="2" type="ORF">EC9_06910</name>
</gene>
<sequence length="78" mass="8199">MATVSIEDAQSKLAELIHSMAPGEALIITDGSQPVACLTATDAPPPPTPRKPGTLAGTVTYMADDFDAPLDELRDYMP</sequence>
<evidence type="ECO:0000313" key="3">
    <source>
        <dbReference type="Proteomes" id="UP000319557"/>
    </source>
</evidence>
<dbReference type="SUPFAM" id="SSF143120">
    <property type="entry name" value="YefM-like"/>
    <property type="match status" value="1"/>
</dbReference>